<dbReference type="OrthoDB" id="9795206at2"/>
<dbReference type="Proteomes" id="UP000316425">
    <property type="component" value="Unassembled WGS sequence"/>
</dbReference>
<dbReference type="SUPFAM" id="SSF55729">
    <property type="entry name" value="Acyl-CoA N-acyltransferases (Nat)"/>
    <property type="match status" value="1"/>
</dbReference>
<evidence type="ECO:0000313" key="3">
    <source>
        <dbReference type="Proteomes" id="UP000316425"/>
    </source>
</evidence>
<evidence type="ECO:0000313" key="2">
    <source>
        <dbReference type="EMBL" id="TSJ63486.1"/>
    </source>
</evidence>
<comment type="caution">
    <text evidence="2">The sequence shown here is derived from an EMBL/GenBank/DDBJ whole genome shotgun (WGS) entry which is preliminary data.</text>
</comment>
<dbReference type="InterPro" id="IPR000182">
    <property type="entry name" value="GNAT_dom"/>
</dbReference>
<dbReference type="Pfam" id="PF13523">
    <property type="entry name" value="Acetyltransf_8"/>
    <property type="match status" value="1"/>
</dbReference>
<feature type="domain" description="N-acetyltransferase" evidence="1">
    <location>
        <begin position="8"/>
        <end position="170"/>
    </location>
</feature>
<dbReference type="PROSITE" id="PS51186">
    <property type="entry name" value="GNAT"/>
    <property type="match status" value="1"/>
</dbReference>
<dbReference type="EMBL" id="VMHE01000016">
    <property type="protein sequence ID" value="TSJ63486.1"/>
    <property type="molecule type" value="Genomic_DNA"/>
</dbReference>
<dbReference type="RefSeq" id="WP_144089033.1">
    <property type="nucleotide sequence ID" value="NZ_VMHE01000016.1"/>
</dbReference>
<evidence type="ECO:0000259" key="1">
    <source>
        <dbReference type="PROSITE" id="PS51186"/>
    </source>
</evidence>
<dbReference type="InterPro" id="IPR016181">
    <property type="entry name" value="Acyl_CoA_acyltransferase"/>
</dbReference>
<keyword evidence="3" id="KW-1185">Reference proteome</keyword>
<gene>
    <name evidence="2" type="ORF">FPQ13_09115</name>
</gene>
<proteinExistence type="predicted"/>
<dbReference type="PANTHER" id="PTHR43415">
    <property type="entry name" value="SPERMIDINE N(1)-ACETYLTRANSFERASE"/>
    <property type="match status" value="1"/>
</dbReference>
<dbReference type="PANTHER" id="PTHR43415:SF3">
    <property type="entry name" value="GNAT-FAMILY ACETYLTRANSFERASE"/>
    <property type="match status" value="1"/>
</dbReference>
<dbReference type="AlphaFoldDB" id="A0A556PGG4"/>
<protein>
    <submittedName>
        <fullName evidence="2">Acetyltransferase</fullName>
    </submittedName>
</protein>
<organism evidence="2 3">
    <name type="scientific">Allobacillus salarius</name>
    <dbReference type="NCBI Taxonomy" id="1955272"/>
    <lineage>
        <taxon>Bacteria</taxon>
        <taxon>Bacillati</taxon>
        <taxon>Bacillota</taxon>
        <taxon>Bacilli</taxon>
        <taxon>Bacillales</taxon>
        <taxon>Bacillaceae</taxon>
        <taxon>Allobacillus</taxon>
    </lineage>
</organism>
<reference evidence="2 3" key="1">
    <citation type="submission" date="2019-07" db="EMBL/GenBank/DDBJ databases">
        <title>Allobacillus sp. nov. SKP isolated from shrimp paste of Euphausiacea.</title>
        <authorList>
            <person name="Kanchanasin P."/>
            <person name="Tanasupawat S."/>
            <person name="Shi W."/>
            <person name="Wu L."/>
            <person name="Ma J."/>
        </authorList>
    </citation>
    <scope>NUCLEOTIDE SEQUENCE [LARGE SCALE GENOMIC DNA]</scope>
    <source>
        <strain evidence="2 3">SKP4-8</strain>
    </source>
</reference>
<name>A0A556PGG4_9BACI</name>
<dbReference type="GO" id="GO:0016747">
    <property type="term" value="F:acyltransferase activity, transferring groups other than amino-acyl groups"/>
    <property type="evidence" value="ECO:0007669"/>
    <property type="project" value="InterPro"/>
</dbReference>
<accession>A0A556PGG4</accession>
<keyword evidence="2" id="KW-0808">Transferase</keyword>
<dbReference type="CDD" id="cd04301">
    <property type="entry name" value="NAT_SF"/>
    <property type="match status" value="1"/>
</dbReference>
<sequence>MLVRHKNITIRKMKDEDLRLMMKWLNDDQVLAFYEEPPSDWNRIVKKYRPRIEGNHYVTPCIIEHDDQPIGYIQYYEIQPNKLDEYGIFLNNGKLYGIDQFIGEPTLWGKGIGTQMIRMVLSELSREGATKVLLEVNSANRRAIRAYEKSGFRKIKDLEDHLLLMEWIPDSN</sequence>
<dbReference type="Gene3D" id="3.40.630.30">
    <property type="match status" value="1"/>
</dbReference>